<feature type="compositionally biased region" description="Polar residues" evidence="1">
    <location>
        <begin position="132"/>
        <end position="148"/>
    </location>
</feature>
<feature type="region of interest" description="Disordered" evidence="1">
    <location>
        <begin position="46"/>
        <end position="78"/>
    </location>
</feature>
<gene>
    <name evidence="3" type="ORF">OHC33_006289</name>
</gene>
<keyword evidence="2" id="KW-0812">Transmembrane</keyword>
<evidence type="ECO:0000313" key="3">
    <source>
        <dbReference type="EMBL" id="KAK5952697.1"/>
    </source>
</evidence>
<reference evidence="3 4" key="1">
    <citation type="submission" date="2022-12" db="EMBL/GenBank/DDBJ databases">
        <title>Genomic features and morphological characterization of a novel Knufia sp. strain isolated from spacecraft assembly facility.</title>
        <authorList>
            <person name="Teixeira M."/>
            <person name="Chander A.M."/>
            <person name="Stajich J.E."/>
            <person name="Venkateswaran K."/>
        </authorList>
    </citation>
    <scope>NUCLEOTIDE SEQUENCE [LARGE SCALE GENOMIC DNA]</scope>
    <source>
        <strain evidence="3 4">FJI-L2-BK-P2</strain>
    </source>
</reference>
<name>A0AAN8I3I3_9EURO</name>
<keyword evidence="2" id="KW-1133">Transmembrane helix</keyword>
<protein>
    <submittedName>
        <fullName evidence="3">Uncharacterized protein</fullName>
    </submittedName>
</protein>
<feature type="compositionally biased region" description="Low complexity" evidence="1">
    <location>
        <begin position="57"/>
        <end position="78"/>
    </location>
</feature>
<sequence length="169" mass="17807">MTAFRWSSSYDADVAEYESPDVVKQYYSSSFTTPSWSNPTLAEAFGAQTSLSTEPTSSAGDSADSPSDGSSSSPSSASTPILPIVLGVVGGVVLIVAVALGAFCLRRRRRNKQGKIQIDGTSPYEVEGHQLDLQNQKQGPNLSITRSPPSELGSCQPPAELPTGPAQRD</sequence>
<feature type="transmembrane region" description="Helical" evidence="2">
    <location>
        <begin position="81"/>
        <end position="105"/>
    </location>
</feature>
<accession>A0AAN8I3I3</accession>
<dbReference type="Proteomes" id="UP001316803">
    <property type="component" value="Unassembled WGS sequence"/>
</dbReference>
<evidence type="ECO:0000256" key="1">
    <source>
        <dbReference type="SAM" id="MobiDB-lite"/>
    </source>
</evidence>
<feature type="region of interest" description="Disordered" evidence="1">
    <location>
        <begin position="127"/>
        <end position="169"/>
    </location>
</feature>
<proteinExistence type="predicted"/>
<keyword evidence="2" id="KW-0472">Membrane</keyword>
<keyword evidence="4" id="KW-1185">Reference proteome</keyword>
<organism evidence="3 4">
    <name type="scientific">Knufia fluminis</name>
    <dbReference type="NCBI Taxonomy" id="191047"/>
    <lineage>
        <taxon>Eukaryota</taxon>
        <taxon>Fungi</taxon>
        <taxon>Dikarya</taxon>
        <taxon>Ascomycota</taxon>
        <taxon>Pezizomycotina</taxon>
        <taxon>Eurotiomycetes</taxon>
        <taxon>Chaetothyriomycetidae</taxon>
        <taxon>Chaetothyriales</taxon>
        <taxon>Trichomeriaceae</taxon>
        <taxon>Knufia</taxon>
    </lineage>
</organism>
<feature type="compositionally biased region" description="Polar residues" evidence="1">
    <location>
        <begin position="47"/>
        <end position="56"/>
    </location>
</feature>
<evidence type="ECO:0000313" key="4">
    <source>
        <dbReference type="Proteomes" id="UP001316803"/>
    </source>
</evidence>
<evidence type="ECO:0000256" key="2">
    <source>
        <dbReference type="SAM" id="Phobius"/>
    </source>
</evidence>
<comment type="caution">
    <text evidence="3">The sequence shown here is derived from an EMBL/GenBank/DDBJ whole genome shotgun (WGS) entry which is preliminary data.</text>
</comment>
<dbReference type="AlphaFoldDB" id="A0AAN8I3I3"/>
<dbReference type="EMBL" id="JAKLMC020000014">
    <property type="protein sequence ID" value="KAK5952697.1"/>
    <property type="molecule type" value="Genomic_DNA"/>
</dbReference>